<accession>A0ABU5DLD7</accession>
<gene>
    <name evidence="2" type="ORF">SNE35_18705</name>
</gene>
<evidence type="ECO:0000313" key="2">
    <source>
        <dbReference type="EMBL" id="MDY0746551.1"/>
    </source>
</evidence>
<comment type="caution">
    <text evidence="2">The sequence shown here is derived from an EMBL/GenBank/DDBJ whole genome shotgun (WGS) entry which is preliminary data.</text>
</comment>
<feature type="signal peptide" evidence="1">
    <location>
        <begin position="1"/>
        <end position="32"/>
    </location>
</feature>
<evidence type="ECO:0000256" key="1">
    <source>
        <dbReference type="SAM" id="SignalP"/>
    </source>
</evidence>
<protein>
    <submittedName>
        <fullName evidence="2">Uncharacterized protein</fullName>
    </submittedName>
</protein>
<dbReference type="Proteomes" id="UP001285263">
    <property type="component" value="Unassembled WGS sequence"/>
</dbReference>
<name>A0ABU5DLD7_9BURK</name>
<reference evidence="2 3" key="1">
    <citation type="submission" date="2023-11" db="EMBL/GenBank/DDBJ databases">
        <title>Paucibacter sp. nov., isolated from fresh soil in Korea.</title>
        <authorList>
            <person name="Le N.T.T."/>
        </authorList>
    </citation>
    <scope>NUCLEOTIDE SEQUENCE [LARGE SCALE GENOMIC DNA]</scope>
    <source>
        <strain evidence="2 3">R3-3</strain>
    </source>
</reference>
<proteinExistence type="predicted"/>
<keyword evidence="3" id="KW-1185">Reference proteome</keyword>
<feature type="chain" id="PRO_5045961734" evidence="1">
    <location>
        <begin position="33"/>
        <end position="132"/>
    </location>
</feature>
<dbReference type="EMBL" id="JAXCLA010000006">
    <property type="protein sequence ID" value="MDY0746551.1"/>
    <property type="molecule type" value="Genomic_DNA"/>
</dbReference>
<sequence>MQFTKIIQYFRGRAMKLVAAGLLSAGAGAAQAYYYSYVETPAGLWILNLTTANVDFCSNTKASTTGAPTGRCAKIGNVVFLSGTYSLKAVGDELMVLYADTGDWWLCTQITNATTSVPAGNCTKVSTAATLP</sequence>
<keyword evidence="1" id="KW-0732">Signal</keyword>
<organism evidence="2 3">
    <name type="scientific">Roseateles agri</name>
    <dbReference type="NCBI Taxonomy" id="3098619"/>
    <lineage>
        <taxon>Bacteria</taxon>
        <taxon>Pseudomonadati</taxon>
        <taxon>Pseudomonadota</taxon>
        <taxon>Betaproteobacteria</taxon>
        <taxon>Burkholderiales</taxon>
        <taxon>Sphaerotilaceae</taxon>
        <taxon>Roseateles</taxon>
    </lineage>
</organism>
<evidence type="ECO:0000313" key="3">
    <source>
        <dbReference type="Proteomes" id="UP001285263"/>
    </source>
</evidence>
<dbReference type="RefSeq" id="WP_320424490.1">
    <property type="nucleotide sequence ID" value="NZ_JAXCLA010000006.1"/>
</dbReference>